<dbReference type="EMBL" id="BGZK01000047">
    <property type="protein sequence ID" value="GBP11619.1"/>
    <property type="molecule type" value="Genomic_DNA"/>
</dbReference>
<evidence type="ECO:0000313" key="1">
    <source>
        <dbReference type="EMBL" id="GBP11619.1"/>
    </source>
</evidence>
<protein>
    <submittedName>
        <fullName evidence="1">Uncharacterized protein</fullName>
    </submittedName>
</protein>
<gene>
    <name evidence="1" type="ORF">EVAR_77749_1</name>
</gene>
<reference evidence="1 2" key="1">
    <citation type="journal article" date="2019" name="Commun. Biol.">
        <title>The bagworm genome reveals a unique fibroin gene that provides high tensile strength.</title>
        <authorList>
            <person name="Kono N."/>
            <person name="Nakamura H."/>
            <person name="Ohtoshi R."/>
            <person name="Tomita M."/>
            <person name="Numata K."/>
            <person name="Arakawa K."/>
        </authorList>
    </citation>
    <scope>NUCLEOTIDE SEQUENCE [LARGE SCALE GENOMIC DNA]</scope>
</reference>
<accession>A0A4C1TAT9</accession>
<keyword evidence="2" id="KW-1185">Reference proteome</keyword>
<proteinExistence type="predicted"/>
<dbReference type="Proteomes" id="UP000299102">
    <property type="component" value="Unassembled WGS sequence"/>
</dbReference>
<evidence type="ECO:0000313" key="2">
    <source>
        <dbReference type="Proteomes" id="UP000299102"/>
    </source>
</evidence>
<dbReference type="OrthoDB" id="442503at2759"/>
<comment type="caution">
    <text evidence="1">The sequence shown here is derived from an EMBL/GenBank/DDBJ whole genome shotgun (WGS) entry which is preliminary data.</text>
</comment>
<name>A0A4C1TAT9_EUMVA</name>
<sequence>MPTTERAVAAGRRAPRPCDDRSKDKYFFCHEGDAPTLVRVNLYLRSISKIDDYKMKVAVLRLEAARSAETTARVSAAPLIAI</sequence>
<dbReference type="AlphaFoldDB" id="A0A4C1TAT9"/>
<organism evidence="1 2">
    <name type="scientific">Eumeta variegata</name>
    <name type="common">Bagworm moth</name>
    <name type="synonym">Eumeta japonica</name>
    <dbReference type="NCBI Taxonomy" id="151549"/>
    <lineage>
        <taxon>Eukaryota</taxon>
        <taxon>Metazoa</taxon>
        <taxon>Ecdysozoa</taxon>
        <taxon>Arthropoda</taxon>
        <taxon>Hexapoda</taxon>
        <taxon>Insecta</taxon>
        <taxon>Pterygota</taxon>
        <taxon>Neoptera</taxon>
        <taxon>Endopterygota</taxon>
        <taxon>Lepidoptera</taxon>
        <taxon>Glossata</taxon>
        <taxon>Ditrysia</taxon>
        <taxon>Tineoidea</taxon>
        <taxon>Psychidae</taxon>
        <taxon>Oiketicinae</taxon>
        <taxon>Eumeta</taxon>
    </lineage>
</organism>